<dbReference type="Gene3D" id="3.30.70.270">
    <property type="match status" value="1"/>
</dbReference>
<name>A0ABW2J981_9BURK</name>
<dbReference type="SUPFAM" id="SSF55073">
    <property type="entry name" value="Nucleotide cyclase"/>
    <property type="match status" value="1"/>
</dbReference>
<dbReference type="PANTHER" id="PTHR43102">
    <property type="entry name" value="SLR1143 PROTEIN"/>
    <property type="match status" value="1"/>
</dbReference>
<organism evidence="2 3">
    <name type="scientific">Herminiimonas aquatilis</name>
    <dbReference type="NCBI Taxonomy" id="345342"/>
    <lineage>
        <taxon>Bacteria</taxon>
        <taxon>Pseudomonadati</taxon>
        <taxon>Pseudomonadota</taxon>
        <taxon>Betaproteobacteria</taxon>
        <taxon>Burkholderiales</taxon>
        <taxon>Oxalobacteraceae</taxon>
        <taxon>Herminiimonas</taxon>
    </lineage>
</organism>
<keyword evidence="3" id="KW-1185">Reference proteome</keyword>
<dbReference type="InterPro" id="IPR029016">
    <property type="entry name" value="GAF-like_dom_sf"/>
</dbReference>
<dbReference type="GO" id="GO:0052621">
    <property type="term" value="F:diguanylate cyclase activity"/>
    <property type="evidence" value="ECO:0007669"/>
    <property type="project" value="UniProtKB-EC"/>
</dbReference>
<dbReference type="Gene3D" id="3.30.450.40">
    <property type="match status" value="1"/>
</dbReference>
<dbReference type="EMBL" id="JBHTCC010000006">
    <property type="protein sequence ID" value="MFC7300083.1"/>
    <property type="molecule type" value="Genomic_DNA"/>
</dbReference>
<dbReference type="SUPFAM" id="SSF55781">
    <property type="entry name" value="GAF domain-like"/>
    <property type="match status" value="1"/>
</dbReference>
<evidence type="ECO:0000259" key="1">
    <source>
        <dbReference type="PROSITE" id="PS50887"/>
    </source>
</evidence>
<dbReference type="InterPro" id="IPR043128">
    <property type="entry name" value="Rev_trsase/Diguanyl_cyclase"/>
</dbReference>
<keyword evidence="2" id="KW-0808">Transferase</keyword>
<dbReference type="EC" id="2.7.7.65" evidence="2"/>
<evidence type="ECO:0000313" key="2">
    <source>
        <dbReference type="EMBL" id="MFC7300083.1"/>
    </source>
</evidence>
<dbReference type="PANTHER" id="PTHR43102:SF2">
    <property type="entry name" value="GAF DOMAIN-CONTAINING PROTEIN"/>
    <property type="match status" value="1"/>
</dbReference>
<dbReference type="InterPro" id="IPR029787">
    <property type="entry name" value="Nucleotide_cyclase"/>
</dbReference>
<dbReference type="CDD" id="cd01949">
    <property type="entry name" value="GGDEF"/>
    <property type="match status" value="1"/>
</dbReference>
<dbReference type="Pfam" id="PF01590">
    <property type="entry name" value="GAF"/>
    <property type="match status" value="1"/>
</dbReference>
<gene>
    <name evidence="2" type="ORF">ACFQO0_16710</name>
</gene>
<dbReference type="RefSeq" id="WP_012078826.1">
    <property type="nucleotide sequence ID" value="NZ_JBHTCC010000006.1"/>
</dbReference>
<dbReference type="Pfam" id="PF00990">
    <property type="entry name" value="GGDEF"/>
    <property type="match status" value="1"/>
</dbReference>
<dbReference type="InterPro" id="IPR003018">
    <property type="entry name" value="GAF"/>
</dbReference>
<dbReference type="Proteomes" id="UP001596379">
    <property type="component" value="Unassembled WGS sequence"/>
</dbReference>
<dbReference type="SMART" id="SM00267">
    <property type="entry name" value="GGDEF"/>
    <property type="match status" value="1"/>
</dbReference>
<dbReference type="NCBIfam" id="TIGR00254">
    <property type="entry name" value="GGDEF"/>
    <property type="match status" value="1"/>
</dbReference>
<reference evidence="3" key="1">
    <citation type="journal article" date="2019" name="Int. J. Syst. Evol. Microbiol.">
        <title>The Global Catalogue of Microorganisms (GCM) 10K type strain sequencing project: providing services to taxonomists for standard genome sequencing and annotation.</title>
        <authorList>
            <consortium name="The Broad Institute Genomics Platform"/>
            <consortium name="The Broad Institute Genome Sequencing Center for Infectious Disease"/>
            <person name="Wu L."/>
            <person name="Ma J."/>
        </authorList>
    </citation>
    <scope>NUCLEOTIDE SEQUENCE [LARGE SCALE GENOMIC DNA]</scope>
    <source>
        <strain evidence="3">CCUG 36956</strain>
    </source>
</reference>
<dbReference type="PROSITE" id="PS50887">
    <property type="entry name" value="GGDEF"/>
    <property type="match status" value="1"/>
</dbReference>
<dbReference type="SMART" id="SM00065">
    <property type="entry name" value="GAF"/>
    <property type="match status" value="1"/>
</dbReference>
<proteinExistence type="predicted"/>
<accession>A0ABW2J981</accession>
<dbReference type="InterPro" id="IPR000160">
    <property type="entry name" value="GGDEF_dom"/>
</dbReference>
<protein>
    <submittedName>
        <fullName evidence="2">Sensor domain-containing diguanylate cyclase</fullName>
        <ecNumber evidence="2">2.7.7.65</ecNumber>
    </submittedName>
</protein>
<evidence type="ECO:0000313" key="3">
    <source>
        <dbReference type="Proteomes" id="UP001596379"/>
    </source>
</evidence>
<comment type="caution">
    <text evidence="2">The sequence shown here is derived from an EMBL/GenBank/DDBJ whole genome shotgun (WGS) entry which is preliminary data.</text>
</comment>
<sequence>MDSLTYLEDTSIRLDALRALSLFNANPDERFDRLTRLAKRVFNVPIAKVTLVGPEMVYTVSCAGEQQAPIQRDLSFCSHAIHSDEIMIIPDTLDDGRFADNPFVVEDPRIRFYAGCPLVVMNGCRLGTLCLVDKVPRKMTQEDIILLKDLAATVEHELTAMHMAIVDALTGLVNRRGFEALAESRLNVCKNIQGQASLLFFDLNGFKAINDTFGHAEGDLALRNFANALKLAFRSTDIVARLGGDEFAVLLLDSSPSDTGVAVERLRGIVTAQNDREKRGYELRFSVGHVDYDGLEDVNVNRMLLDGDTKMYFDKRRLSD</sequence>
<feature type="domain" description="GGDEF" evidence="1">
    <location>
        <begin position="194"/>
        <end position="320"/>
    </location>
</feature>
<keyword evidence="2" id="KW-0548">Nucleotidyltransferase</keyword>